<dbReference type="SUPFAM" id="SSF57850">
    <property type="entry name" value="RING/U-box"/>
    <property type="match status" value="1"/>
</dbReference>
<evidence type="ECO:0000256" key="1">
    <source>
        <dbReference type="ARBA" id="ARBA00000900"/>
    </source>
</evidence>
<dbReference type="GO" id="GO:0006325">
    <property type="term" value="P:chromatin organization"/>
    <property type="evidence" value="ECO:0007669"/>
    <property type="project" value="UniProtKB-KW"/>
</dbReference>
<dbReference type="EMBL" id="QUTF01013806">
    <property type="protein sequence ID" value="RHZ15986.1"/>
    <property type="molecule type" value="Genomic_DNA"/>
</dbReference>
<dbReference type="GO" id="GO:0033503">
    <property type="term" value="C:HULC complex"/>
    <property type="evidence" value="ECO:0007669"/>
    <property type="project" value="TreeGrafter"/>
</dbReference>
<dbReference type="InterPro" id="IPR018957">
    <property type="entry name" value="Znf_C3HC4_RING-type"/>
</dbReference>
<dbReference type="Pfam" id="PF00097">
    <property type="entry name" value="zf-C3HC4"/>
    <property type="match status" value="1"/>
</dbReference>
<protein>
    <recommendedName>
        <fullName evidence="14">E3 ubiquitin protein ligase</fullName>
        <ecNumber evidence="14">2.3.2.27</ecNumber>
    </recommendedName>
</protein>
<dbReference type="CDD" id="cd16499">
    <property type="entry name" value="RING-HC_Bre1-like"/>
    <property type="match status" value="1"/>
</dbReference>
<dbReference type="GO" id="GO:0008270">
    <property type="term" value="F:zinc ion binding"/>
    <property type="evidence" value="ECO:0007669"/>
    <property type="project" value="UniProtKB-KW"/>
</dbReference>
<keyword evidence="6 14" id="KW-0479">Metal-binding</keyword>
<comment type="pathway">
    <text evidence="3 14">Protein modification; protein ubiquitination.</text>
</comment>
<dbReference type="UniPathway" id="UPA00143"/>
<dbReference type="Proteomes" id="UP000286510">
    <property type="component" value="Unassembled WGS sequence"/>
</dbReference>
<keyword evidence="11 14" id="KW-0175">Coiled coil</keyword>
<evidence type="ECO:0000256" key="6">
    <source>
        <dbReference type="ARBA" id="ARBA00022723"/>
    </source>
</evidence>
<dbReference type="Gene3D" id="3.30.40.10">
    <property type="entry name" value="Zinc/RING finger domain, C3HC4 (zinc finger)"/>
    <property type="match status" value="1"/>
</dbReference>
<dbReference type="SMART" id="SM00184">
    <property type="entry name" value="RING"/>
    <property type="match status" value="1"/>
</dbReference>
<evidence type="ECO:0000256" key="10">
    <source>
        <dbReference type="ARBA" id="ARBA00022853"/>
    </source>
</evidence>
<reference evidence="17 18" key="1">
    <citation type="submission" date="2018-08" db="EMBL/GenBank/DDBJ databases">
        <title>Aphanomyces genome sequencing and annotation.</title>
        <authorList>
            <person name="Minardi D."/>
            <person name="Oidtmann B."/>
            <person name="Van Der Giezen M."/>
            <person name="Studholme D.J."/>
        </authorList>
    </citation>
    <scope>NUCLEOTIDE SEQUENCE [LARGE SCALE GENOMIC DNA]</scope>
    <source>
        <strain evidence="17 18">FDL457</strain>
    </source>
</reference>
<evidence type="ECO:0000256" key="14">
    <source>
        <dbReference type="RuleBase" id="RU365038"/>
    </source>
</evidence>
<comment type="catalytic activity">
    <reaction evidence="1 14">
        <text>S-ubiquitinyl-[E2 ubiquitin-conjugating enzyme]-L-cysteine + [acceptor protein]-L-lysine = [E2 ubiquitin-conjugating enzyme]-L-cysteine + N(6)-ubiquitinyl-[acceptor protein]-L-lysine.</text>
        <dbReference type="EC" id="2.3.2.27"/>
    </reaction>
</comment>
<keyword evidence="10 14" id="KW-0156">Chromatin regulator</keyword>
<evidence type="ECO:0000256" key="3">
    <source>
        <dbReference type="ARBA" id="ARBA00004906"/>
    </source>
</evidence>
<evidence type="ECO:0000256" key="9">
    <source>
        <dbReference type="ARBA" id="ARBA00022833"/>
    </source>
</evidence>
<feature type="coiled-coil region" evidence="15">
    <location>
        <begin position="44"/>
        <end position="71"/>
    </location>
</feature>
<comment type="caution">
    <text evidence="17">The sequence shown here is derived from an EMBL/GenBank/DDBJ whole genome shotgun (WGS) entry which is preliminary data.</text>
</comment>
<dbReference type="PANTHER" id="PTHR23163">
    <property type="entry name" value="RING FINGER PROTEIN-RELATED"/>
    <property type="match status" value="1"/>
</dbReference>
<dbReference type="PROSITE" id="PS00518">
    <property type="entry name" value="ZF_RING_1"/>
    <property type="match status" value="1"/>
</dbReference>
<dbReference type="AlphaFoldDB" id="A0A418EN62"/>
<evidence type="ECO:0000313" key="18">
    <source>
        <dbReference type="Proteomes" id="UP000286510"/>
    </source>
</evidence>
<evidence type="ECO:0000313" key="17">
    <source>
        <dbReference type="EMBL" id="RHZ15986.1"/>
    </source>
</evidence>
<organism evidence="17 18">
    <name type="scientific">Aphanomyces astaci</name>
    <name type="common">Crayfish plague agent</name>
    <dbReference type="NCBI Taxonomy" id="112090"/>
    <lineage>
        <taxon>Eukaryota</taxon>
        <taxon>Sar</taxon>
        <taxon>Stramenopiles</taxon>
        <taxon>Oomycota</taxon>
        <taxon>Saprolegniomycetes</taxon>
        <taxon>Saprolegniales</taxon>
        <taxon>Verrucalvaceae</taxon>
        <taxon>Aphanomyces</taxon>
    </lineage>
</organism>
<comment type="similarity">
    <text evidence="4 14">Belongs to the BRE1 family.</text>
</comment>
<keyword evidence="9 14" id="KW-0862">Zinc</keyword>
<dbReference type="GO" id="GO:0005634">
    <property type="term" value="C:nucleus"/>
    <property type="evidence" value="ECO:0007669"/>
    <property type="project" value="UniProtKB-SubCell"/>
</dbReference>
<dbReference type="EC" id="2.3.2.27" evidence="14"/>
<evidence type="ECO:0000256" key="5">
    <source>
        <dbReference type="ARBA" id="ARBA00022679"/>
    </source>
</evidence>
<dbReference type="VEuPathDB" id="FungiDB:H257_18278"/>
<evidence type="ECO:0000256" key="13">
    <source>
        <dbReference type="PROSITE-ProRule" id="PRU00175"/>
    </source>
</evidence>
<evidence type="ECO:0000256" key="15">
    <source>
        <dbReference type="SAM" id="Coils"/>
    </source>
</evidence>
<dbReference type="InterPro" id="IPR013956">
    <property type="entry name" value="E3_ubiquit_lig_Bre1"/>
</dbReference>
<proteinExistence type="inferred from homology"/>
<evidence type="ECO:0000256" key="11">
    <source>
        <dbReference type="ARBA" id="ARBA00023054"/>
    </source>
</evidence>
<evidence type="ECO:0000256" key="7">
    <source>
        <dbReference type="ARBA" id="ARBA00022771"/>
    </source>
</evidence>
<dbReference type="InterPro" id="IPR011990">
    <property type="entry name" value="TPR-like_helical_dom_sf"/>
</dbReference>
<dbReference type="InterPro" id="IPR017907">
    <property type="entry name" value="Znf_RING_CS"/>
</dbReference>
<accession>A0A418EN62</accession>
<keyword evidence="7 13" id="KW-0863">Zinc-finger</keyword>
<dbReference type="InterPro" id="IPR013083">
    <property type="entry name" value="Znf_RING/FYVE/PHD"/>
</dbReference>
<keyword evidence="5 14" id="KW-0808">Transferase</keyword>
<dbReference type="Gene3D" id="1.25.40.10">
    <property type="entry name" value="Tetratricopeptide repeat domain"/>
    <property type="match status" value="1"/>
</dbReference>
<evidence type="ECO:0000256" key="12">
    <source>
        <dbReference type="ARBA" id="ARBA00023242"/>
    </source>
</evidence>
<keyword evidence="8 14" id="KW-0833">Ubl conjugation pathway</keyword>
<dbReference type="PROSITE" id="PS50089">
    <property type="entry name" value="ZF_RING_2"/>
    <property type="match status" value="1"/>
</dbReference>
<comment type="subcellular location">
    <subcellularLocation>
        <location evidence="2 14">Nucleus</location>
    </subcellularLocation>
</comment>
<dbReference type="PANTHER" id="PTHR23163:SF0">
    <property type="entry name" value="E3 UBIQUITIN-PROTEIN LIGASE BRE1"/>
    <property type="match status" value="1"/>
</dbReference>
<feature type="domain" description="RING-type" evidence="16">
    <location>
        <begin position="410"/>
        <end position="449"/>
    </location>
</feature>
<evidence type="ECO:0000259" key="16">
    <source>
        <dbReference type="PROSITE" id="PS50089"/>
    </source>
</evidence>
<sequence length="463" mass="51678">MLHRSARGLRTGSAVAWTRGMSSVQVNNDVISLGAIERAVSEATAVLRKQLHDAEVENAQLRQALTKATRMLPSEQPPPSLAQAKPLVIPAIHVPSPPLHDVKKQQPPLVHAVPPTTVDDVEKAAPTEAKMKSDLYGGSTPVQFYFRLIECTRKYMLSPKLRKTLATMPLLQMSWTAKEAPAILTALILMDRHHDAKTFASRYASDAALQHRFMAQASRLRCPDVAISILANVAEHHSNEAIDAYLYTGAISACSNGPVEFVPSAFDLFEDMAHSAHVDPTPLTYSAVLTACSRLDKWDYEALKLKEDELTSVRDHVKAVETLKTDADKDKIKFAREVALAKQTLQMQKQVEQSVEPAKPCEQCQVHHRQEKLRQDKLREARASLANNGDGEVSELERYELVELRKKVKCSVCQDAPKEVMISKCSHMFCKECMESNLKARNRKCPTCKKMFGQDDVKGVYWT</sequence>
<evidence type="ECO:0000256" key="4">
    <source>
        <dbReference type="ARBA" id="ARBA00005555"/>
    </source>
</evidence>
<dbReference type="GO" id="GO:0005737">
    <property type="term" value="C:cytoplasm"/>
    <property type="evidence" value="ECO:0007669"/>
    <property type="project" value="UniProtKB-ARBA"/>
</dbReference>
<name>A0A418EN62_APHAT</name>
<keyword evidence="12 14" id="KW-0539">Nucleus</keyword>
<dbReference type="GO" id="GO:0061630">
    <property type="term" value="F:ubiquitin protein ligase activity"/>
    <property type="evidence" value="ECO:0007669"/>
    <property type="project" value="UniProtKB-EC"/>
</dbReference>
<evidence type="ECO:0000256" key="2">
    <source>
        <dbReference type="ARBA" id="ARBA00004123"/>
    </source>
</evidence>
<gene>
    <name evidence="17" type="ORF">DYB26_005503</name>
</gene>
<evidence type="ECO:0000256" key="8">
    <source>
        <dbReference type="ARBA" id="ARBA00022786"/>
    </source>
</evidence>
<dbReference type="InterPro" id="IPR001841">
    <property type="entry name" value="Znf_RING"/>
</dbReference>
<dbReference type="GO" id="GO:0016567">
    <property type="term" value="P:protein ubiquitination"/>
    <property type="evidence" value="ECO:0007669"/>
    <property type="project" value="UniProtKB-UniRule"/>
</dbReference>